<dbReference type="PANTHER" id="PTHR43333:SF1">
    <property type="entry name" value="D-ISOMER SPECIFIC 2-HYDROXYACID DEHYDROGENASE NAD-BINDING DOMAIN-CONTAINING PROTEIN"/>
    <property type="match status" value="1"/>
</dbReference>
<sequence length="306" mass="33976">MSVLVCITGRNNEKLMAQLREMLPDVELKLWPHCGDLDDVEFVLAWNAPLELWQQLPNLKVVQSFGAGVDGIPMDLLPESVEVARIVDPKLSDDMAEYILSHVLAHKLRHQNYLVEQAKQNWKPRRARKGIAAGVLGLGELGRVVAQRLSDNGFAVRGWSRSAKVLNNIECYSGEAQLASFASELDYLVCLLPLTEATHGILNRQLFQHVSNDCLLINVARGQHLNEKELIEAIDMEELGSAVLDVFAQEPLPKTHPFWEHPKVTVTPHIAAVTSLDTVVAQIVDNIQACISDMPIKNGIDVSKGY</sequence>
<dbReference type="PANTHER" id="PTHR43333">
    <property type="entry name" value="2-HACID_DH_C DOMAIN-CONTAINING PROTEIN"/>
    <property type="match status" value="1"/>
</dbReference>
<dbReference type="InterPro" id="IPR006140">
    <property type="entry name" value="D-isomer_DH_NAD-bd"/>
</dbReference>
<dbReference type="GO" id="GO:0051287">
    <property type="term" value="F:NAD binding"/>
    <property type="evidence" value="ECO:0007669"/>
    <property type="project" value="InterPro"/>
</dbReference>
<dbReference type="PATRIC" id="fig|1129367.4.peg.882"/>
<evidence type="ECO:0000313" key="5">
    <source>
        <dbReference type="Proteomes" id="UP000033434"/>
    </source>
</evidence>
<dbReference type="CDD" id="cd12164">
    <property type="entry name" value="GDH_like_2"/>
    <property type="match status" value="1"/>
</dbReference>
<dbReference type="AlphaFoldDB" id="A0A0F6AI06"/>
<dbReference type="Pfam" id="PF02826">
    <property type="entry name" value="2-Hacid_dh_C"/>
    <property type="match status" value="1"/>
</dbReference>
<evidence type="ECO:0000256" key="1">
    <source>
        <dbReference type="ARBA" id="ARBA00023002"/>
    </source>
</evidence>
<dbReference type="SUPFAM" id="SSF51735">
    <property type="entry name" value="NAD(P)-binding Rossmann-fold domains"/>
    <property type="match status" value="1"/>
</dbReference>
<gene>
    <name evidence="4" type="ORF">N479_06240</name>
</gene>
<dbReference type="RefSeq" id="WP_046354702.1">
    <property type="nucleotide sequence ID" value="NZ_AUXW01000079.1"/>
</dbReference>
<comment type="caution">
    <text evidence="4">The sequence shown here is derived from an EMBL/GenBank/DDBJ whole genome shotgun (WGS) entry which is preliminary data.</text>
</comment>
<dbReference type="Proteomes" id="UP000033434">
    <property type="component" value="Unassembled WGS sequence"/>
</dbReference>
<proteinExistence type="predicted"/>
<name>A0A0F6AI06_9GAMM</name>
<dbReference type="GO" id="GO:0016491">
    <property type="term" value="F:oxidoreductase activity"/>
    <property type="evidence" value="ECO:0007669"/>
    <property type="project" value="UniProtKB-KW"/>
</dbReference>
<dbReference type="InterPro" id="IPR036291">
    <property type="entry name" value="NAD(P)-bd_dom_sf"/>
</dbReference>
<dbReference type="Gene3D" id="3.40.50.720">
    <property type="entry name" value="NAD(P)-binding Rossmann-like Domain"/>
    <property type="match status" value="2"/>
</dbReference>
<keyword evidence="2" id="KW-0520">NAD</keyword>
<keyword evidence="1" id="KW-0560">Oxidoreductase</keyword>
<dbReference type="EMBL" id="AUXW01000079">
    <property type="protein sequence ID" value="KKE85029.1"/>
    <property type="molecule type" value="Genomic_DNA"/>
</dbReference>
<accession>A0A0F6AI06</accession>
<evidence type="ECO:0000313" key="4">
    <source>
        <dbReference type="EMBL" id="KKE85029.1"/>
    </source>
</evidence>
<protein>
    <recommendedName>
        <fullName evidence="3">D-isomer specific 2-hydroxyacid dehydrogenase NAD-binding domain-containing protein</fullName>
    </recommendedName>
</protein>
<reference evidence="4 5" key="1">
    <citation type="journal article" date="2015" name="BMC Genomics">
        <title>Genome mining reveals unlocked bioactive potential of marine Gram-negative bacteria.</title>
        <authorList>
            <person name="Machado H."/>
            <person name="Sonnenschein E.C."/>
            <person name="Melchiorsen J."/>
            <person name="Gram L."/>
        </authorList>
    </citation>
    <scope>NUCLEOTIDE SEQUENCE [LARGE SCALE GENOMIC DNA]</scope>
    <source>
        <strain evidence="4 5">S4054</strain>
    </source>
</reference>
<evidence type="ECO:0000256" key="2">
    <source>
        <dbReference type="ARBA" id="ARBA00023027"/>
    </source>
</evidence>
<dbReference type="SUPFAM" id="SSF52283">
    <property type="entry name" value="Formate/glycerate dehydrogenase catalytic domain-like"/>
    <property type="match status" value="1"/>
</dbReference>
<evidence type="ECO:0000259" key="3">
    <source>
        <dbReference type="Pfam" id="PF02826"/>
    </source>
</evidence>
<feature type="domain" description="D-isomer specific 2-hydroxyacid dehydrogenase NAD-binding" evidence="3">
    <location>
        <begin position="102"/>
        <end position="271"/>
    </location>
</feature>
<organism evidence="4 5">
    <name type="scientific">Pseudoalteromonas luteoviolacea S4054</name>
    <dbReference type="NCBI Taxonomy" id="1129367"/>
    <lineage>
        <taxon>Bacteria</taxon>
        <taxon>Pseudomonadati</taxon>
        <taxon>Pseudomonadota</taxon>
        <taxon>Gammaproteobacteria</taxon>
        <taxon>Alteromonadales</taxon>
        <taxon>Pseudoalteromonadaceae</taxon>
        <taxon>Pseudoalteromonas</taxon>
    </lineage>
</organism>